<accession>A0AAV2B2A3</accession>
<name>A0AAV2B2A3_9ARAC</name>
<comment type="caution">
    <text evidence="1">The sequence shown here is derived from an EMBL/GenBank/DDBJ whole genome shotgun (WGS) entry which is preliminary data.</text>
</comment>
<reference evidence="1 2" key="1">
    <citation type="submission" date="2024-04" db="EMBL/GenBank/DDBJ databases">
        <authorList>
            <person name="Rising A."/>
            <person name="Reimegard J."/>
            <person name="Sonavane S."/>
            <person name="Akerstrom W."/>
            <person name="Nylinder S."/>
            <person name="Hedman E."/>
            <person name="Kallberg Y."/>
        </authorList>
    </citation>
    <scope>NUCLEOTIDE SEQUENCE [LARGE SCALE GENOMIC DNA]</scope>
</reference>
<gene>
    <name evidence="1" type="ORF">LARSCL_LOCUS16460</name>
</gene>
<evidence type="ECO:0000313" key="2">
    <source>
        <dbReference type="Proteomes" id="UP001497382"/>
    </source>
</evidence>
<organism evidence="1 2">
    <name type="scientific">Larinioides sclopetarius</name>
    <dbReference type="NCBI Taxonomy" id="280406"/>
    <lineage>
        <taxon>Eukaryota</taxon>
        <taxon>Metazoa</taxon>
        <taxon>Ecdysozoa</taxon>
        <taxon>Arthropoda</taxon>
        <taxon>Chelicerata</taxon>
        <taxon>Arachnida</taxon>
        <taxon>Araneae</taxon>
        <taxon>Araneomorphae</taxon>
        <taxon>Entelegynae</taxon>
        <taxon>Araneoidea</taxon>
        <taxon>Araneidae</taxon>
        <taxon>Larinioides</taxon>
    </lineage>
</organism>
<keyword evidence="2" id="KW-1185">Reference proteome</keyword>
<dbReference type="EMBL" id="CAXIEN010000263">
    <property type="protein sequence ID" value="CAL1290395.1"/>
    <property type="molecule type" value="Genomic_DNA"/>
</dbReference>
<dbReference type="AlphaFoldDB" id="A0AAV2B2A3"/>
<evidence type="ECO:0000313" key="1">
    <source>
        <dbReference type="EMBL" id="CAL1290395.1"/>
    </source>
</evidence>
<sequence>MSSSKIMAWIFRNFIASLRNSPAPFLVLRNKYV</sequence>
<protein>
    <submittedName>
        <fullName evidence="1">Uncharacterized protein</fullName>
    </submittedName>
</protein>
<dbReference type="Proteomes" id="UP001497382">
    <property type="component" value="Unassembled WGS sequence"/>
</dbReference>
<proteinExistence type="predicted"/>